<feature type="compositionally biased region" description="Basic and acidic residues" evidence="1">
    <location>
        <begin position="160"/>
        <end position="171"/>
    </location>
</feature>
<accession>F2PJA8</accession>
<feature type="compositionally biased region" description="Low complexity" evidence="1">
    <location>
        <begin position="30"/>
        <end position="48"/>
    </location>
</feature>
<evidence type="ECO:0000313" key="3">
    <source>
        <dbReference type="Proteomes" id="UP000009169"/>
    </source>
</evidence>
<name>F2PJA8_TRIEC</name>
<dbReference type="VEuPathDB" id="FungiDB:TEQG_01016"/>
<organism evidence="2 3">
    <name type="scientific">Trichophyton equinum (strain ATCC MYA-4606 / CBS 127.97)</name>
    <name type="common">Horse ringworm fungus</name>
    <dbReference type="NCBI Taxonomy" id="559882"/>
    <lineage>
        <taxon>Eukaryota</taxon>
        <taxon>Fungi</taxon>
        <taxon>Dikarya</taxon>
        <taxon>Ascomycota</taxon>
        <taxon>Pezizomycotina</taxon>
        <taxon>Eurotiomycetes</taxon>
        <taxon>Eurotiomycetidae</taxon>
        <taxon>Onygenales</taxon>
        <taxon>Arthrodermataceae</taxon>
        <taxon>Trichophyton</taxon>
    </lineage>
</organism>
<feature type="region of interest" description="Disordered" evidence="1">
    <location>
        <begin position="17"/>
        <end position="50"/>
    </location>
</feature>
<reference evidence="3" key="1">
    <citation type="journal article" date="2012" name="MBio">
        <title>Comparative genome analysis of Trichophyton rubrum and related dermatophytes reveals candidate genes involved in infection.</title>
        <authorList>
            <person name="Martinez D.A."/>
            <person name="Oliver B.G."/>
            <person name="Graeser Y."/>
            <person name="Goldberg J.M."/>
            <person name="Li W."/>
            <person name="Martinez-Rossi N.M."/>
            <person name="Monod M."/>
            <person name="Shelest E."/>
            <person name="Barton R.C."/>
            <person name="Birch E."/>
            <person name="Brakhage A.A."/>
            <person name="Chen Z."/>
            <person name="Gurr S.J."/>
            <person name="Heiman D."/>
            <person name="Heitman J."/>
            <person name="Kosti I."/>
            <person name="Rossi A."/>
            <person name="Saif S."/>
            <person name="Samalova M."/>
            <person name="Saunders C.W."/>
            <person name="Shea T."/>
            <person name="Summerbell R.C."/>
            <person name="Xu J."/>
            <person name="Young S."/>
            <person name="Zeng Q."/>
            <person name="Birren B.W."/>
            <person name="Cuomo C.A."/>
            <person name="White T.C."/>
        </authorList>
    </citation>
    <scope>NUCLEOTIDE SEQUENCE [LARGE SCALE GENOMIC DNA]</scope>
    <source>
        <strain evidence="3">ATCC MYA-4606 / CBS 127.97</strain>
    </source>
</reference>
<proteinExistence type="predicted"/>
<keyword evidence="3" id="KW-1185">Reference proteome</keyword>
<dbReference type="EMBL" id="DS995720">
    <property type="protein sequence ID" value="EGE01975.1"/>
    <property type="molecule type" value="Genomic_DNA"/>
</dbReference>
<feature type="region of interest" description="Disordered" evidence="1">
    <location>
        <begin position="143"/>
        <end position="177"/>
    </location>
</feature>
<evidence type="ECO:0000256" key="1">
    <source>
        <dbReference type="SAM" id="MobiDB-lite"/>
    </source>
</evidence>
<gene>
    <name evidence="2" type="ORF">TEQG_01016</name>
</gene>
<dbReference type="Proteomes" id="UP000009169">
    <property type="component" value="Unassembled WGS sequence"/>
</dbReference>
<sequence>MKLKEVEVYEVDVDVDGRLVKNSNNDDTGQQQQQQQQQRRQQQTTTTTASQPAYRWAGYYTPFRACLLLAVLPSGIYDPGPETTRTVKLNERRACRYHPGRGVRYRECRYTKITHDDGQWRGQADRSDLALTLILWDKESCTTSESQEERRRGRRRYRRSKESIGKSKKTDGVVVAP</sequence>
<protein>
    <submittedName>
        <fullName evidence="2">Uncharacterized protein</fullName>
    </submittedName>
</protein>
<evidence type="ECO:0000313" key="2">
    <source>
        <dbReference type="EMBL" id="EGE01975.1"/>
    </source>
</evidence>
<dbReference type="AlphaFoldDB" id="F2PJA8"/>
<dbReference type="HOGENOM" id="CLU_1518931_0_0_1"/>